<feature type="transmembrane region" description="Helical" evidence="5">
    <location>
        <begin position="20"/>
        <end position="37"/>
    </location>
</feature>
<dbReference type="EMBL" id="MGIC01000005">
    <property type="protein sequence ID" value="OGM84399.1"/>
    <property type="molecule type" value="Genomic_DNA"/>
</dbReference>
<comment type="caution">
    <text evidence="7">The sequence shown here is derived from an EMBL/GenBank/DDBJ whole genome shotgun (WGS) entry which is preliminary data.</text>
</comment>
<feature type="transmembrane region" description="Helical" evidence="5">
    <location>
        <begin position="110"/>
        <end position="128"/>
    </location>
</feature>
<evidence type="ECO:0000259" key="6">
    <source>
        <dbReference type="Pfam" id="PF04932"/>
    </source>
</evidence>
<dbReference type="Proteomes" id="UP000178330">
    <property type="component" value="Unassembled WGS sequence"/>
</dbReference>
<feature type="transmembrane region" description="Helical" evidence="5">
    <location>
        <begin position="140"/>
        <end position="160"/>
    </location>
</feature>
<feature type="domain" description="O-antigen ligase-related" evidence="6">
    <location>
        <begin position="223"/>
        <end position="381"/>
    </location>
</feature>
<keyword evidence="2 5" id="KW-0812">Transmembrane</keyword>
<dbReference type="AlphaFoldDB" id="A0A1F8D8P0"/>
<feature type="transmembrane region" description="Helical" evidence="5">
    <location>
        <begin position="408"/>
        <end position="436"/>
    </location>
</feature>
<evidence type="ECO:0000313" key="8">
    <source>
        <dbReference type="Proteomes" id="UP000178330"/>
    </source>
</evidence>
<comment type="subcellular location">
    <subcellularLocation>
        <location evidence="1">Membrane</location>
        <topology evidence="1">Multi-pass membrane protein</topology>
    </subcellularLocation>
</comment>
<evidence type="ECO:0000256" key="4">
    <source>
        <dbReference type="ARBA" id="ARBA00023136"/>
    </source>
</evidence>
<organism evidence="7 8">
    <name type="scientific">Candidatus Woesebacteria bacterium RIFOXYB1_FULL_47_31</name>
    <dbReference type="NCBI Taxonomy" id="1802542"/>
    <lineage>
        <taxon>Bacteria</taxon>
        <taxon>Candidatus Woeseibacteriota</taxon>
    </lineage>
</organism>
<evidence type="ECO:0000256" key="3">
    <source>
        <dbReference type="ARBA" id="ARBA00022989"/>
    </source>
</evidence>
<evidence type="ECO:0000256" key="5">
    <source>
        <dbReference type="SAM" id="Phobius"/>
    </source>
</evidence>
<dbReference type="GO" id="GO:0016020">
    <property type="term" value="C:membrane"/>
    <property type="evidence" value="ECO:0007669"/>
    <property type="project" value="UniProtKB-SubCell"/>
</dbReference>
<dbReference type="Pfam" id="PF04932">
    <property type="entry name" value="Wzy_C"/>
    <property type="match status" value="1"/>
</dbReference>
<feature type="transmembrane region" description="Helical" evidence="5">
    <location>
        <begin position="374"/>
        <end position="396"/>
    </location>
</feature>
<dbReference type="PANTHER" id="PTHR37422">
    <property type="entry name" value="TEICHURONIC ACID BIOSYNTHESIS PROTEIN TUAE"/>
    <property type="match status" value="1"/>
</dbReference>
<protein>
    <recommendedName>
        <fullName evidence="6">O-antigen ligase-related domain-containing protein</fullName>
    </recommendedName>
</protein>
<dbReference type="InterPro" id="IPR051533">
    <property type="entry name" value="WaaL-like"/>
</dbReference>
<gene>
    <name evidence="7" type="ORF">A2376_01825</name>
</gene>
<feature type="transmembrane region" description="Helical" evidence="5">
    <location>
        <begin position="214"/>
        <end position="233"/>
    </location>
</feature>
<feature type="transmembrane region" description="Helical" evidence="5">
    <location>
        <begin position="80"/>
        <end position="104"/>
    </location>
</feature>
<dbReference type="PANTHER" id="PTHR37422:SF23">
    <property type="entry name" value="TEICHURONIC ACID BIOSYNTHESIS PROTEIN TUAE"/>
    <property type="match status" value="1"/>
</dbReference>
<keyword evidence="3 5" id="KW-1133">Transmembrane helix</keyword>
<name>A0A1F8D8P0_9BACT</name>
<proteinExistence type="predicted"/>
<feature type="transmembrane region" description="Helical" evidence="5">
    <location>
        <begin position="239"/>
        <end position="256"/>
    </location>
</feature>
<feature type="transmembrane region" description="Helical" evidence="5">
    <location>
        <begin position="261"/>
        <end position="278"/>
    </location>
</feature>
<evidence type="ECO:0000313" key="7">
    <source>
        <dbReference type="EMBL" id="OGM84399.1"/>
    </source>
</evidence>
<dbReference type="InterPro" id="IPR007016">
    <property type="entry name" value="O-antigen_ligase-rel_domated"/>
</dbReference>
<reference evidence="7 8" key="1">
    <citation type="journal article" date="2016" name="Nat. Commun.">
        <title>Thousands of microbial genomes shed light on interconnected biogeochemical processes in an aquifer system.</title>
        <authorList>
            <person name="Anantharaman K."/>
            <person name="Brown C.T."/>
            <person name="Hug L.A."/>
            <person name="Sharon I."/>
            <person name="Castelle C.J."/>
            <person name="Probst A.J."/>
            <person name="Thomas B.C."/>
            <person name="Singh A."/>
            <person name="Wilkins M.J."/>
            <person name="Karaoz U."/>
            <person name="Brodie E.L."/>
            <person name="Williams K.H."/>
            <person name="Hubbard S.S."/>
            <person name="Banfield J.F."/>
        </authorList>
    </citation>
    <scope>NUCLEOTIDE SEQUENCE [LARGE SCALE GENOMIC DNA]</scope>
</reference>
<sequence length="442" mass="50737">MNIYKKSSSFILKMPQKSVFNIFLLGVFLVLLPPVRLPFLDLSFWNTNLLGRGLIDLAFLYVLLKSFFDRKEVFVVKKNNVFYVFAVLGVFVLHSLSVFSAINILTFLKAFEKLIFGFMGFLSITYFVGKNKKVVFEKIILVFFLAGIFKLLLEAMLIAYPEFSTTFADIVLKEEVARSIRANLARGRTYIDLLLEISLPFFLYYFLKKGTRNYLKLAGLVLGVLLGFVSFLSTWRGRFVIYITMVVFSFAYLKSLNFKKAAFLFATGLFLLLSFYLLDKRQILNQGFSVVDRLLNKDVVEDQMTISWRIEAIKESFVMGSVSLFGVGIGNYYEWTAFKPITQYLPQNQKLITEAAATSGPHNIFAQFLAETGYFSFVVFILVLLVFLVNDLKIFLSKDVLWLEKMTIVLAFWGLIAGTLFYPATSLSFFISFFVFRGLLYN</sequence>
<evidence type="ECO:0000256" key="1">
    <source>
        <dbReference type="ARBA" id="ARBA00004141"/>
    </source>
</evidence>
<evidence type="ECO:0000256" key="2">
    <source>
        <dbReference type="ARBA" id="ARBA00022692"/>
    </source>
</evidence>
<accession>A0A1F8D8P0</accession>
<keyword evidence="4 5" id="KW-0472">Membrane</keyword>
<feature type="transmembrane region" description="Helical" evidence="5">
    <location>
        <begin position="49"/>
        <end position="68"/>
    </location>
</feature>